<dbReference type="KEGG" id="meh:M301_1874"/>
<organism evidence="2 3">
    <name type="scientific">Methylotenera versatilis (strain 301)</name>
    <dbReference type="NCBI Taxonomy" id="666681"/>
    <lineage>
        <taxon>Bacteria</taxon>
        <taxon>Pseudomonadati</taxon>
        <taxon>Pseudomonadota</taxon>
        <taxon>Betaproteobacteria</taxon>
        <taxon>Nitrosomonadales</taxon>
        <taxon>Methylophilaceae</taxon>
        <taxon>Methylotenera</taxon>
    </lineage>
</organism>
<name>D7DJL1_METV0</name>
<dbReference type="EMBL" id="CP002056">
    <property type="protein sequence ID" value="ADI30246.1"/>
    <property type="molecule type" value="Genomic_DNA"/>
</dbReference>
<evidence type="ECO:0000256" key="1">
    <source>
        <dbReference type="SAM" id="SignalP"/>
    </source>
</evidence>
<protein>
    <submittedName>
        <fullName evidence="2">Uncharacterized protein</fullName>
    </submittedName>
</protein>
<dbReference type="Gene3D" id="1.20.120.1490">
    <property type="match status" value="1"/>
</dbReference>
<feature type="signal peptide" evidence="1">
    <location>
        <begin position="1"/>
        <end position="30"/>
    </location>
</feature>
<dbReference type="AlphaFoldDB" id="D7DJL1"/>
<dbReference type="HOGENOM" id="CLU_1625165_0_0_4"/>
<proteinExistence type="predicted"/>
<evidence type="ECO:0000313" key="2">
    <source>
        <dbReference type="EMBL" id="ADI30246.1"/>
    </source>
</evidence>
<feature type="chain" id="PRO_5003094685" evidence="1">
    <location>
        <begin position="31"/>
        <end position="163"/>
    </location>
</feature>
<dbReference type="eggNOG" id="COG3678">
    <property type="taxonomic scope" value="Bacteria"/>
</dbReference>
<sequence precursor="true">MKSKQMNVKSLFTAALMSVASMSLSNSALADSFPFSATPSSTTSAVKAAPTSLPQKLSVKNVDVDAFSFPFLQGVALTAEQRGVFSQILNKQMPVISSNIETIEYARGLLRDMALAKTYDETIANIAADSIANGTAKLAVLQAEREYQVLALLTPEQVSELRK</sequence>
<keyword evidence="3" id="KW-1185">Reference proteome</keyword>
<evidence type="ECO:0000313" key="3">
    <source>
        <dbReference type="Proteomes" id="UP000000383"/>
    </source>
</evidence>
<dbReference type="Proteomes" id="UP000000383">
    <property type="component" value="Chromosome"/>
</dbReference>
<gene>
    <name evidence="2" type="ordered locus">M301_1874</name>
</gene>
<reference evidence="2 3" key="2">
    <citation type="journal article" date="2011" name="J. Bacteriol.">
        <title>Genomes of three methylotrophs from a single niche uncover genetic and metabolic divergence of Methylophilaceae.</title>
        <authorList>
            <person name="Lapidus A."/>
            <person name="Clum A."/>
            <person name="Labutti K."/>
            <person name="Kaluzhnaya M.G."/>
            <person name="Lim S."/>
            <person name="Beck D.A."/>
            <person name="Glavina Del Rio T."/>
            <person name="Nolan M."/>
            <person name="Mavromatis K."/>
            <person name="Huntemann M."/>
            <person name="Lucas S."/>
            <person name="Lidstrom M.E."/>
            <person name="Ivanova N."/>
            <person name="Chistoserdova L."/>
        </authorList>
    </citation>
    <scope>NUCLEOTIDE SEQUENCE [LARGE SCALE GENOMIC DNA]</scope>
    <source>
        <strain evidence="2 3">301</strain>
    </source>
</reference>
<reference evidence="3" key="1">
    <citation type="submission" date="2010-05" db="EMBL/GenBank/DDBJ databases">
        <title>Complete sequence of Methylotenera sp. 301.</title>
        <authorList>
            <person name="Lucas S."/>
            <person name="Copeland A."/>
            <person name="Lapidus A."/>
            <person name="Cheng J.-F."/>
            <person name="Bruce D."/>
            <person name="Goodwin L."/>
            <person name="Pitluck S."/>
            <person name="Clum A."/>
            <person name="Land M."/>
            <person name="Hauser L."/>
            <person name="Kyrpides N."/>
            <person name="Ivanova N."/>
            <person name="Chistoservova L."/>
            <person name="Kalyuzhnaya M."/>
            <person name="Woyke T."/>
        </authorList>
    </citation>
    <scope>NUCLEOTIDE SEQUENCE [LARGE SCALE GENOMIC DNA]</scope>
    <source>
        <strain evidence="3">301</strain>
    </source>
</reference>
<dbReference type="STRING" id="666681.M301_1874"/>
<keyword evidence="1" id="KW-0732">Signal</keyword>
<dbReference type="RefSeq" id="WP_013148558.1">
    <property type="nucleotide sequence ID" value="NC_014207.1"/>
</dbReference>
<accession>D7DJL1</accession>